<sequence>MASISDSMLGHIVRCNTSAEIWHTLEQLYSTKSRARTLQLHLLLQNLKKGSMAIDEYILKMRGVADNLLAAGQVVSDDELILYVLGGLGPEYESVVINLTSCQESIIIQEVQFMFQNQEMRLEQLNSSGLPDLTNPSANYANSKFKSSGGNFSGNAGVFRGGYRGRGRGGRNNGNLFVKSVARQVT</sequence>
<dbReference type="PANTHER" id="PTHR47481:SF22">
    <property type="entry name" value="RETROTRANSPOSON GAG DOMAIN-CONTAINING PROTEIN"/>
    <property type="match status" value="1"/>
</dbReference>
<dbReference type="AlphaFoldDB" id="A0A2P5DZW6"/>
<proteinExistence type="predicted"/>
<evidence type="ECO:0008006" key="3">
    <source>
        <dbReference type="Google" id="ProtNLM"/>
    </source>
</evidence>
<dbReference type="Pfam" id="PF14223">
    <property type="entry name" value="Retrotran_gag_2"/>
    <property type="match status" value="1"/>
</dbReference>
<evidence type="ECO:0000313" key="2">
    <source>
        <dbReference type="Proteomes" id="UP000237105"/>
    </source>
</evidence>
<dbReference type="OrthoDB" id="1164227at2759"/>
<protein>
    <recommendedName>
        <fullName evidence="3">Retrovirus-related Pol polyprotein from transposon TNT 1-94</fullName>
    </recommendedName>
</protein>
<keyword evidence="2" id="KW-1185">Reference proteome</keyword>
<evidence type="ECO:0000313" key="1">
    <source>
        <dbReference type="EMBL" id="PON78831.1"/>
    </source>
</evidence>
<organism evidence="1 2">
    <name type="scientific">Parasponia andersonii</name>
    <name type="common">Sponia andersonii</name>
    <dbReference type="NCBI Taxonomy" id="3476"/>
    <lineage>
        <taxon>Eukaryota</taxon>
        <taxon>Viridiplantae</taxon>
        <taxon>Streptophyta</taxon>
        <taxon>Embryophyta</taxon>
        <taxon>Tracheophyta</taxon>
        <taxon>Spermatophyta</taxon>
        <taxon>Magnoliopsida</taxon>
        <taxon>eudicotyledons</taxon>
        <taxon>Gunneridae</taxon>
        <taxon>Pentapetalae</taxon>
        <taxon>rosids</taxon>
        <taxon>fabids</taxon>
        <taxon>Rosales</taxon>
        <taxon>Cannabaceae</taxon>
        <taxon>Parasponia</taxon>
    </lineage>
</organism>
<dbReference type="PANTHER" id="PTHR47481">
    <property type="match status" value="1"/>
</dbReference>
<dbReference type="Proteomes" id="UP000237105">
    <property type="component" value="Unassembled WGS sequence"/>
</dbReference>
<gene>
    <name evidence="1" type="ORF">PanWU01x14_017300</name>
</gene>
<dbReference type="EMBL" id="JXTB01000007">
    <property type="protein sequence ID" value="PON78831.1"/>
    <property type="molecule type" value="Genomic_DNA"/>
</dbReference>
<name>A0A2P5DZW6_PARAD</name>
<comment type="caution">
    <text evidence="1">The sequence shown here is derived from an EMBL/GenBank/DDBJ whole genome shotgun (WGS) entry which is preliminary data.</text>
</comment>
<accession>A0A2P5DZW6</accession>
<reference evidence="2" key="1">
    <citation type="submission" date="2016-06" db="EMBL/GenBank/DDBJ databases">
        <title>Parallel loss of symbiosis genes in relatives of nitrogen-fixing non-legume Parasponia.</title>
        <authorList>
            <person name="Van Velzen R."/>
            <person name="Holmer R."/>
            <person name="Bu F."/>
            <person name="Rutten L."/>
            <person name="Van Zeijl A."/>
            <person name="Liu W."/>
            <person name="Santuari L."/>
            <person name="Cao Q."/>
            <person name="Sharma T."/>
            <person name="Shen D."/>
            <person name="Roswanjaya Y."/>
            <person name="Wardhani T."/>
            <person name="Kalhor M.S."/>
            <person name="Jansen J."/>
            <person name="Van den Hoogen J."/>
            <person name="Gungor B."/>
            <person name="Hartog M."/>
            <person name="Hontelez J."/>
            <person name="Verver J."/>
            <person name="Yang W.-C."/>
            <person name="Schijlen E."/>
            <person name="Repin R."/>
            <person name="Schilthuizen M."/>
            <person name="Schranz E."/>
            <person name="Heidstra R."/>
            <person name="Miyata K."/>
            <person name="Fedorova E."/>
            <person name="Kohlen W."/>
            <person name="Bisseling T."/>
            <person name="Smit S."/>
            <person name="Geurts R."/>
        </authorList>
    </citation>
    <scope>NUCLEOTIDE SEQUENCE [LARGE SCALE GENOMIC DNA]</scope>
    <source>
        <strain evidence="2">cv. WU1-14</strain>
    </source>
</reference>